<dbReference type="FunFam" id="3.30.950.10:FF:000002">
    <property type="entry name" value="Ribosomal RNA small subunit methyltransferase I"/>
    <property type="match status" value="1"/>
</dbReference>
<dbReference type="PROSITE" id="PS01296">
    <property type="entry name" value="RSMI"/>
    <property type="match status" value="1"/>
</dbReference>
<proteinExistence type="inferred from homology"/>
<dbReference type="InterPro" id="IPR014777">
    <property type="entry name" value="4pyrrole_Mease_sub1"/>
</dbReference>
<feature type="non-terminal residue" evidence="7">
    <location>
        <position position="251"/>
    </location>
</feature>
<evidence type="ECO:0000256" key="4">
    <source>
        <dbReference type="ARBA" id="ARBA00022679"/>
    </source>
</evidence>
<dbReference type="EC" id="2.1.1.198" evidence="7"/>
<dbReference type="GO" id="GO:0006364">
    <property type="term" value="P:rRNA processing"/>
    <property type="evidence" value="ECO:0007669"/>
    <property type="project" value="UniProtKB-KW"/>
</dbReference>
<evidence type="ECO:0000256" key="1">
    <source>
        <dbReference type="ARBA" id="ARBA00022490"/>
    </source>
</evidence>
<dbReference type="CDD" id="cd11648">
    <property type="entry name" value="RsmI"/>
    <property type="match status" value="1"/>
</dbReference>
<name>A0A537L3B9_9BACT</name>
<dbReference type="InterPro" id="IPR008189">
    <property type="entry name" value="rRNA_ssu_MeTfrase_I"/>
</dbReference>
<keyword evidence="3 7" id="KW-0489">Methyltransferase</keyword>
<dbReference type="FunFam" id="3.40.1010.10:FF:000002">
    <property type="entry name" value="Ribosomal RNA small subunit methyltransferase I"/>
    <property type="match status" value="1"/>
</dbReference>
<evidence type="ECO:0000313" key="8">
    <source>
        <dbReference type="Proteomes" id="UP000318661"/>
    </source>
</evidence>
<dbReference type="PIRSF" id="PIRSF005917">
    <property type="entry name" value="MTase_YraL"/>
    <property type="match status" value="1"/>
</dbReference>
<dbReference type="Gene3D" id="3.40.1010.10">
    <property type="entry name" value="Cobalt-precorrin-4 Transmethylase, Domain 1"/>
    <property type="match status" value="1"/>
</dbReference>
<feature type="domain" description="Tetrapyrrole methylase" evidence="6">
    <location>
        <begin position="5"/>
        <end position="204"/>
    </location>
</feature>
<keyword evidence="4 7" id="KW-0808">Transferase</keyword>
<dbReference type="Pfam" id="PF00590">
    <property type="entry name" value="TP_methylase"/>
    <property type="match status" value="1"/>
</dbReference>
<dbReference type="PANTHER" id="PTHR46111:SF1">
    <property type="entry name" value="RIBOSOMAL RNA SMALL SUBUNIT METHYLTRANSFERASE I"/>
    <property type="match status" value="1"/>
</dbReference>
<gene>
    <name evidence="7" type="primary">rsmI</name>
    <name evidence="7" type="ORF">E6G99_12135</name>
</gene>
<evidence type="ECO:0000259" key="6">
    <source>
        <dbReference type="Pfam" id="PF00590"/>
    </source>
</evidence>
<dbReference type="GO" id="GO:0032259">
    <property type="term" value="P:methylation"/>
    <property type="evidence" value="ECO:0007669"/>
    <property type="project" value="UniProtKB-KW"/>
</dbReference>
<keyword evidence="1" id="KW-0963">Cytoplasm</keyword>
<reference evidence="7 8" key="1">
    <citation type="journal article" date="2019" name="Nat. Microbiol.">
        <title>Mediterranean grassland soil C-N compound turnover is dependent on rainfall and depth, and is mediated by genomically divergent microorganisms.</title>
        <authorList>
            <person name="Diamond S."/>
            <person name="Andeer P.F."/>
            <person name="Li Z."/>
            <person name="Crits-Christoph A."/>
            <person name="Burstein D."/>
            <person name="Anantharaman K."/>
            <person name="Lane K.R."/>
            <person name="Thomas B.C."/>
            <person name="Pan C."/>
            <person name="Northen T.R."/>
            <person name="Banfield J.F."/>
        </authorList>
    </citation>
    <scope>NUCLEOTIDE SEQUENCE [LARGE SCALE GENOMIC DNA]</scope>
    <source>
        <strain evidence="7">NP_2</strain>
    </source>
</reference>
<dbReference type="SUPFAM" id="SSF53790">
    <property type="entry name" value="Tetrapyrrole methylase"/>
    <property type="match status" value="1"/>
</dbReference>
<dbReference type="NCBIfam" id="TIGR00096">
    <property type="entry name" value="16S rRNA (cytidine(1402)-2'-O)-methyltransferase"/>
    <property type="match status" value="1"/>
</dbReference>
<dbReference type="HAMAP" id="MF_01877">
    <property type="entry name" value="16SrRNA_methyltr_I"/>
    <property type="match status" value="1"/>
</dbReference>
<keyword evidence="2" id="KW-0698">rRNA processing</keyword>
<organism evidence="7 8">
    <name type="scientific">Candidatus Segetimicrobium genomatis</name>
    <dbReference type="NCBI Taxonomy" id="2569760"/>
    <lineage>
        <taxon>Bacteria</taxon>
        <taxon>Bacillati</taxon>
        <taxon>Candidatus Sysuimicrobiota</taxon>
        <taxon>Candidatus Sysuimicrobiia</taxon>
        <taxon>Candidatus Sysuimicrobiales</taxon>
        <taxon>Candidatus Segetimicrobiaceae</taxon>
        <taxon>Candidatus Segetimicrobium</taxon>
    </lineage>
</organism>
<accession>A0A537L3B9</accession>
<evidence type="ECO:0000256" key="2">
    <source>
        <dbReference type="ARBA" id="ARBA00022552"/>
    </source>
</evidence>
<evidence type="ECO:0000256" key="3">
    <source>
        <dbReference type="ARBA" id="ARBA00022603"/>
    </source>
</evidence>
<protein>
    <submittedName>
        <fullName evidence="7">16S rRNA (Cytidine(1402)-2'-O)-methyltransferase</fullName>
        <ecNumber evidence="7">2.1.1.198</ecNumber>
    </submittedName>
</protein>
<evidence type="ECO:0000256" key="5">
    <source>
        <dbReference type="ARBA" id="ARBA00022691"/>
    </source>
</evidence>
<dbReference type="GO" id="GO:0008168">
    <property type="term" value="F:methyltransferase activity"/>
    <property type="evidence" value="ECO:0007669"/>
    <property type="project" value="UniProtKB-KW"/>
</dbReference>
<dbReference type="EMBL" id="VBAJ01000302">
    <property type="protein sequence ID" value="TMJ02492.1"/>
    <property type="molecule type" value="Genomic_DNA"/>
</dbReference>
<dbReference type="InterPro" id="IPR035996">
    <property type="entry name" value="4pyrrol_Methylase_sf"/>
</dbReference>
<comment type="caution">
    <text evidence="7">The sequence shown here is derived from an EMBL/GenBank/DDBJ whole genome shotgun (WGS) entry which is preliminary data.</text>
</comment>
<dbReference type="AlphaFoldDB" id="A0A537L3B9"/>
<dbReference type="Gene3D" id="3.30.950.10">
    <property type="entry name" value="Methyltransferase, Cobalt-precorrin-4 Transmethylase, Domain 2"/>
    <property type="match status" value="1"/>
</dbReference>
<dbReference type="InterPro" id="IPR014776">
    <property type="entry name" value="4pyrrole_Mease_sub2"/>
</dbReference>
<dbReference type="InterPro" id="IPR018063">
    <property type="entry name" value="SAM_MeTrfase_RsmI_CS"/>
</dbReference>
<dbReference type="Proteomes" id="UP000318661">
    <property type="component" value="Unassembled WGS sequence"/>
</dbReference>
<dbReference type="InterPro" id="IPR000878">
    <property type="entry name" value="4pyrrol_Mease"/>
</dbReference>
<sequence>MTPGTLFIVATPIGNLEDVSARALRILREVHVIACEDTRHTRLLLQRYGITTPQVSYHEHNEQTRAQELLRRLQEGTSVALVSDAGTPVLSDPGFTLVRQAVAAGVPIVPVPGASAITAALSVAGLPTDRFVFLGFLPRKAGERRRALVDIARIPWTLVMFEAPHRVVRTLRDLRGVLGDRQVAVMRELTKKFEEIVRGTVSEVADRMAQPPPRGELTLVVAGAQPVRGEASGRATIPPDDPAAHLRGLLR</sequence>
<evidence type="ECO:0000313" key="7">
    <source>
        <dbReference type="EMBL" id="TMJ02492.1"/>
    </source>
</evidence>
<dbReference type="PANTHER" id="PTHR46111">
    <property type="entry name" value="RIBOSOMAL RNA SMALL SUBUNIT METHYLTRANSFERASE I"/>
    <property type="match status" value="1"/>
</dbReference>
<keyword evidence="5" id="KW-0949">S-adenosyl-L-methionine</keyword>